<comment type="similarity">
    <text evidence="2">Belongs to the MORC ATPase protein family.</text>
</comment>
<dbReference type="Proteomes" id="UP000036987">
    <property type="component" value="Unassembled WGS sequence"/>
</dbReference>
<sequence>MSMSQSDYHIPECRSFWKTAAHETFPVNPNSFSEDLGDSYFERARVHPRFLHSNATSHKWEFGAIAELVDNAVDEISNGATFIKIDRCENRKCTDDPILLFQDDGGGMGPDDIRKCMSLGFSSKTSDNMIGQYGNGFKTSTMRLGADVIVFSCKNNQVDDRETRSIGLLSYTFLTRTMRNDIIVPMLDFEIVDDQAIPMIFGSQSDWDFNLKVILEWSPFSSLNDLLMQFNDIGCHGTKIFVYNLWYNDDGLLELDFKDDIEDIRLQDSLKTNGRSVAHTKMIQSHISYSFRYSLRDYISILYLKKMNTFSIILRGKPVQHLNISKQMKFDKVVKYRPHVEKKENIMNISVGFSKEAPLPGMYGLNVYHKNRLIKPFWNVFPENLFKTKCIIGMLEANYIKPAHDKQDFERSILYNSLEKRLKQIVKEYWKTHKHHIEPIHNTGSKHVETNNASQVDPSSNPVVVEPLSSMDIPVIEVTTEMPLHSLIGPTPHLSKNFPNKFPPTATAIESRYELEDENIIDTSDPKSFDELCENNLILLAKREELKKSKIKLMQEIDELKRELAEVKKKNSILGLDV</sequence>
<keyword evidence="10 14" id="KW-0175">Coiled coil</keyword>
<dbReference type="PANTHER" id="PTHR23336:SF50">
    <property type="entry name" value="PROTEIN MICRORCHIDIA 1-RELATED"/>
    <property type="match status" value="1"/>
</dbReference>
<evidence type="ECO:0000256" key="8">
    <source>
        <dbReference type="ARBA" id="ARBA00022840"/>
    </source>
</evidence>
<dbReference type="PANTHER" id="PTHR23336">
    <property type="entry name" value="ZINC FINGER CW-TYPE COILED-COIL DOMAIN PROTEIN 3"/>
    <property type="match status" value="1"/>
</dbReference>
<reference evidence="18" key="1">
    <citation type="journal article" date="2016" name="Nature">
        <title>The genome of the seagrass Zostera marina reveals angiosperm adaptation to the sea.</title>
        <authorList>
            <person name="Olsen J.L."/>
            <person name="Rouze P."/>
            <person name="Verhelst B."/>
            <person name="Lin Y.-C."/>
            <person name="Bayer T."/>
            <person name="Collen J."/>
            <person name="Dattolo E."/>
            <person name="De Paoli E."/>
            <person name="Dittami S."/>
            <person name="Maumus F."/>
            <person name="Michel G."/>
            <person name="Kersting A."/>
            <person name="Lauritano C."/>
            <person name="Lohaus R."/>
            <person name="Toepel M."/>
            <person name="Tonon T."/>
            <person name="Vanneste K."/>
            <person name="Amirebrahimi M."/>
            <person name="Brakel J."/>
            <person name="Bostroem C."/>
            <person name="Chovatia M."/>
            <person name="Grimwood J."/>
            <person name="Jenkins J.W."/>
            <person name="Jueterbock A."/>
            <person name="Mraz A."/>
            <person name="Stam W.T."/>
            <person name="Tice H."/>
            <person name="Bornberg-Bauer E."/>
            <person name="Green P.J."/>
            <person name="Pearson G.A."/>
            <person name="Procaccini G."/>
            <person name="Duarte C.M."/>
            <person name="Schmutz J."/>
            <person name="Reusch T.B.H."/>
            <person name="Van de Peer Y."/>
        </authorList>
    </citation>
    <scope>NUCLEOTIDE SEQUENCE [LARGE SCALE GENOMIC DNA]</scope>
    <source>
        <strain evidence="18">cv. Finnish</strain>
    </source>
</reference>
<dbReference type="Gene3D" id="3.30.565.10">
    <property type="entry name" value="Histidine kinase-like ATPase, C-terminal domain"/>
    <property type="match status" value="1"/>
</dbReference>
<keyword evidence="4" id="KW-0547">Nucleotide-binding</keyword>
<evidence type="ECO:0000256" key="1">
    <source>
        <dbReference type="ARBA" id="ARBA00004123"/>
    </source>
</evidence>
<dbReference type="AlphaFoldDB" id="A0A0K9PBH2"/>
<evidence type="ECO:0000256" key="9">
    <source>
        <dbReference type="ARBA" id="ARBA00022853"/>
    </source>
</evidence>
<feature type="coiled-coil region" evidence="14">
    <location>
        <begin position="543"/>
        <end position="577"/>
    </location>
</feature>
<keyword evidence="6" id="KW-0227">DNA damage</keyword>
<keyword evidence="12" id="KW-0234">DNA repair</keyword>
<dbReference type="InterPro" id="IPR041006">
    <property type="entry name" value="Morc_S5"/>
</dbReference>
<evidence type="ECO:0000256" key="3">
    <source>
        <dbReference type="ARBA" id="ARBA00022722"/>
    </source>
</evidence>
<dbReference type="SUPFAM" id="SSF55874">
    <property type="entry name" value="ATPase domain of HSP90 chaperone/DNA topoisomerase II/histidine kinase"/>
    <property type="match status" value="1"/>
</dbReference>
<dbReference type="GO" id="GO:0004519">
    <property type="term" value="F:endonuclease activity"/>
    <property type="evidence" value="ECO:0007669"/>
    <property type="project" value="UniProtKB-KW"/>
</dbReference>
<dbReference type="OMA" id="RHPETIM"/>
<keyword evidence="8" id="KW-0067">ATP-binding</keyword>
<proteinExistence type="inferred from homology"/>
<dbReference type="GO" id="GO:0005634">
    <property type="term" value="C:nucleus"/>
    <property type="evidence" value="ECO:0000318"/>
    <property type="project" value="GO_Central"/>
</dbReference>
<evidence type="ECO:0000256" key="11">
    <source>
        <dbReference type="ARBA" id="ARBA00023158"/>
    </source>
</evidence>
<dbReference type="GO" id="GO:0016887">
    <property type="term" value="F:ATP hydrolysis activity"/>
    <property type="evidence" value="ECO:0007669"/>
    <property type="project" value="InterPro"/>
</dbReference>
<dbReference type="GO" id="GO:0031349">
    <property type="term" value="P:positive regulation of defense response"/>
    <property type="evidence" value="ECO:0007669"/>
    <property type="project" value="UniProtKB-ARBA"/>
</dbReference>
<dbReference type="GO" id="GO:0005524">
    <property type="term" value="F:ATP binding"/>
    <property type="evidence" value="ECO:0007669"/>
    <property type="project" value="UniProtKB-KW"/>
</dbReference>
<dbReference type="GO" id="GO:0006325">
    <property type="term" value="P:chromatin organization"/>
    <property type="evidence" value="ECO:0007669"/>
    <property type="project" value="UniProtKB-KW"/>
</dbReference>
<evidence type="ECO:0000256" key="10">
    <source>
        <dbReference type="ARBA" id="ARBA00023054"/>
    </source>
</evidence>
<keyword evidence="7" id="KW-0378">Hydrolase</keyword>
<feature type="region of interest" description="Disordered" evidence="15">
    <location>
        <begin position="442"/>
        <end position="461"/>
    </location>
</feature>
<gene>
    <name evidence="17" type="ORF">ZOSMA_29G00770</name>
</gene>
<keyword evidence="13" id="KW-0539">Nucleus</keyword>
<keyword evidence="11" id="KW-0943">RNA-mediated gene silencing</keyword>
<evidence type="ECO:0000256" key="7">
    <source>
        <dbReference type="ARBA" id="ARBA00022801"/>
    </source>
</evidence>
<evidence type="ECO:0000259" key="16">
    <source>
        <dbReference type="Pfam" id="PF17942"/>
    </source>
</evidence>
<keyword evidence="9" id="KW-0156">Chromatin regulator</keyword>
<protein>
    <submittedName>
        <fullName evidence="17">MORC family CW-type zinc finger 3a</fullName>
    </submittedName>
</protein>
<evidence type="ECO:0000256" key="4">
    <source>
        <dbReference type="ARBA" id="ARBA00022741"/>
    </source>
</evidence>
<comment type="caution">
    <text evidence="17">The sequence shown here is derived from an EMBL/GenBank/DDBJ whole genome shotgun (WGS) entry which is preliminary data.</text>
</comment>
<dbReference type="GO" id="GO:0031047">
    <property type="term" value="P:regulatory ncRNA-mediated gene silencing"/>
    <property type="evidence" value="ECO:0007669"/>
    <property type="project" value="UniProtKB-KW"/>
</dbReference>
<name>A0A0K9PBH2_ZOSMR</name>
<evidence type="ECO:0000313" key="17">
    <source>
        <dbReference type="EMBL" id="KMZ66428.1"/>
    </source>
</evidence>
<dbReference type="InterPro" id="IPR045261">
    <property type="entry name" value="MORC_ATPase"/>
</dbReference>
<evidence type="ECO:0000256" key="5">
    <source>
        <dbReference type="ARBA" id="ARBA00022759"/>
    </source>
</evidence>
<evidence type="ECO:0000256" key="2">
    <source>
        <dbReference type="ARBA" id="ARBA00007845"/>
    </source>
</evidence>
<evidence type="ECO:0000256" key="15">
    <source>
        <dbReference type="SAM" id="MobiDB-lite"/>
    </source>
</evidence>
<dbReference type="Pfam" id="PF13589">
    <property type="entry name" value="HATPase_c_3"/>
    <property type="match status" value="1"/>
</dbReference>
<keyword evidence="18" id="KW-1185">Reference proteome</keyword>
<feature type="domain" description="Morc S5" evidence="16">
    <location>
        <begin position="293"/>
        <end position="430"/>
    </location>
</feature>
<evidence type="ECO:0000256" key="6">
    <source>
        <dbReference type="ARBA" id="ARBA00022763"/>
    </source>
</evidence>
<dbReference type="FunFam" id="3.30.565.10:FF:000075">
    <property type="entry name" value="MORC family CW-type zinc finger protein 4"/>
    <property type="match status" value="1"/>
</dbReference>
<organism evidence="17 18">
    <name type="scientific">Zostera marina</name>
    <name type="common">Eelgrass</name>
    <dbReference type="NCBI Taxonomy" id="29655"/>
    <lineage>
        <taxon>Eukaryota</taxon>
        <taxon>Viridiplantae</taxon>
        <taxon>Streptophyta</taxon>
        <taxon>Embryophyta</taxon>
        <taxon>Tracheophyta</taxon>
        <taxon>Spermatophyta</taxon>
        <taxon>Magnoliopsida</taxon>
        <taxon>Liliopsida</taxon>
        <taxon>Zosteraceae</taxon>
        <taxon>Zostera</taxon>
    </lineage>
</organism>
<evidence type="ECO:0000313" key="18">
    <source>
        <dbReference type="Proteomes" id="UP000036987"/>
    </source>
</evidence>
<keyword evidence="5" id="KW-0255">Endonuclease</keyword>
<evidence type="ECO:0000256" key="14">
    <source>
        <dbReference type="SAM" id="Coils"/>
    </source>
</evidence>
<dbReference type="InterPro" id="IPR036890">
    <property type="entry name" value="HATPase_C_sf"/>
</dbReference>
<evidence type="ECO:0000256" key="12">
    <source>
        <dbReference type="ARBA" id="ARBA00023204"/>
    </source>
</evidence>
<dbReference type="EMBL" id="LFYR01000980">
    <property type="protein sequence ID" value="KMZ66428.1"/>
    <property type="molecule type" value="Genomic_DNA"/>
</dbReference>
<comment type="subcellular location">
    <subcellularLocation>
        <location evidence="1">Nucleus</location>
    </subcellularLocation>
</comment>
<keyword evidence="3" id="KW-0540">Nuclease</keyword>
<dbReference type="Pfam" id="PF17942">
    <property type="entry name" value="Morc6_S5"/>
    <property type="match status" value="1"/>
</dbReference>
<accession>A0A0K9PBH2</accession>
<dbReference type="GO" id="GO:0006281">
    <property type="term" value="P:DNA repair"/>
    <property type="evidence" value="ECO:0007669"/>
    <property type="project" value="UniProtKB-KW"/>
</dbReference>
<evidence type="ECO:0000256" key="13">
    <source>
        <dbReference type="ARBA" id="ARBA00023242"/>
    </source>
</evidence>
<dbReference type="OrthoDB" id="757982at2759"/>